<name>A0A2W5AZ56_9CORY</name>
<dbReference type="PANTHER" id="PTHR13929:SF0">
    <property type="entry name" value="UBIA PRENYLTRANSFERASE DOMAIN-CONTAINING PROTEIN 1"/>
    <property type="match status" value="1"/>
</dbReference>
<feature type="transmembrane region" description="Helical" evidence="8">
    <location>
        <begin position="119"/>
        <end position="136"/>
    </location>
</feature>
<dbReference type="InterPro" id="IPR000537">
    <property type="entry name" value="UbiA_prenyltransferase"/>
</dbReference>
<evidence type="ECO:0000256" key="4">
    <source>
        <dbReference type="ARBA" id="ARBA00022679"/>
    </source>
</evidence>
<dbReference type="Gene3D" id="1.10.357.140">
    <property type="entry name" value="UbiA prenyltransferase"/>
    <property type="match status" value="1"/>
</dbReference>
<gene>
    <name evidence="8" type="primary">menA</name>
    <name evidence="10" type="ORF">DI609_10760</name>
</gene>
<feature type="transmembrane region" description="Helical" evidence="8">
    <location>
        <begin position="274"/>
        <end position="295"/>
    </location>
</feature>
<keyword evidence="3 8" id="KW-1003">Cell membrane</keyword>
<comment type="pathway">
    <text evidence="8">Quinol/quinone metabolism; menaquinone biosynthesis; menaquinol from 1,4-dihydroxy-2-naphthoate: step 1/2.</text>
</comment>
<dbReference type="EC" id="2.5.1.74" evidence="8 9"/>
<dbReference type="CDD" id="cd13962">
    <property type="entry name" value="PT_UbiA_UBIAD1"/>
    <property type="match status" value="1"/>
</dbReference>
<feature type="transmembrane region" description="Helical" evidence="8">
    <location>
        <begin position="47"/>
        <end position="64"/>
    </location>
</feature>
<evidence type="ECO:0000256" key="7">
    <source>
        <dbReference type="ARBA" id="ARBA00023136"/>
    </source>
</evidence>
<evidence type="ECO:0000256" key="2">
    <source>
        <dbReference type="ARBA" id="ARBA00022428"/>
    </source>
</evidence>
<dbReference type="UniPathway" id="UPA00079">
    <property type="reaction ID" value="UER00168"/>
</dbReference>
<evidence type="ECO:0000256" key="8">
    <source>
        <dbReference type="HAMAP-Rule" id="MF_01937"/>
    </source>
</evidence>
<dbReference type="GO" id="GO:0009234">
    <property type="term" value="P:menaquinone biosynthetic process"/>
    <property type="evidence" value="ECO:0007669"/>
    <property type="project" value="UniProtKB-UniRule"/>
</dbReference>
<comment type="catalytic activity">
    <reaction evidence="8">
        <text>an all-trans-polyprenyl diphosphate + 1,4-dihydroxy-2-naphthoate + H(+) = a 2-demethylmenaquinol + CO2 + diphosphate</text>
        <dbReference type="Rhea" id="RHEA:26478"/>
        <dbReference type="Rhea" id="RHEA-COMP:9563"/>
        <dbReference type="Rhea" id="RHEA-COMP:9564"/>
        <dbReference type="ChEBI" id="CHEBI:11173"/>
        <dbReference type="ChEBI" id="CHEBI:15378"/>
        <dbReference type="ChEBI" id="CHEBI:16526"/>
        <dbReference type="ChEBI" id="CHEBI:33019"/>
        <dbReference type="ChEBI" id="CHEBI:55437"/>
        <dbReference type="ChEBI" id="CHEBI:58914"/>
        <dbReference type="EC" id="2.5.1.74"/>
    </reaction>
</comment>
<comment type="similarity">
    <text evidence="8">Belongs to the MenA family. Type 1 subfamily.</text>
</comment>
<dbReference type="Proteomes" id="UP000249451">
    <property type="component" value="Unassembled WGS sequence"/>
</dbReference>
<comment type="subcellular location">
    <subcellularLocation>
        <location evidence="8">Cell membrane</location>
        <topology evidence="8">Multi-pass membrane protein</topology>
    </subcellularLocation>
    <subcellularLocation>
        <location evidence="1">Membrane</location>
        <topology evidence="1">Multi-pass membrane protein</topology>
    </subcellularLocation>
</comment>
<keyword evidence="6 8" id="KW-1133">Transmembrane helix</keyword>
<proteinExistence type="inferred from homology"/>
<evidence type="ECO:0000256" key="5">
    <source>
        <dbReference type="ARBA" id="ARBA00022692"/>
    </source>
</evidence>
<organism evidence="10 11">
    <name type="scientific">Corynebacterium urealyticum</name>
    <dbReference type="NCBI Taxonomy" id="43771"/>
    <lineage>
        <taxon>Bacteria</taxon>
        <taxon>Bacillati</taxon>
        <taxon>Actinomycetota</taxon>
        <taxon>Actinomycetes</taxon>
        <taxon>Mycobacteriales</taxon>
        <taxon>Corynebacteriaceae</taxon>
        <taxon>Corynebacterium</taxon>
    </lineage>
</organism>
<dbReference type="InterPro" id="IPR026046">
    <property type="entry name" value="UBIAD1"/>
</dbReference>
<reference evidence="10 11" key="1">
    <citation type="submission" date="2017-11" db="EMBL/GenBank/DDBJ databases">
        <title>Infants hospitalized years apart are colonized by the same room-sourced microbial strains.</title>
        <authorList>
            <person name="Brooks B."/>
            <person name="Olm M.R."/>
            <person name="Firek B.A."/>
            <person name="Baker R."/>
            <person name="Thomas B.C."/>
            <person name="Morowitz M.J."/>
            <person name="Banfield J.F."/>
        </authorList>
    </citation>
    <scope>NUCLEOTIDE SEQUENCE [LARGE SCALE GENOMIC DNA]</scope>
    <source>
        <strain evidence="10">S2_012_000_R3_87</strain>
    </source>
</reference>
<feature type="transmembrane region" description="Helical" evidence="8">
    <location>
        <begin position="173"/>
        <end position="194"/>
    </location>
</feature>
<accession>A0A2W5AZ56</accession>
<dbReference type="GO" id="GO:0042371">
    <property type="term" value="P:vitamin K biosynthetic process"/>
    <property type="evidence" value="ECO:0007669"/>
    <property type="project" value="TreeGrafter"/>
</dbReference>
<keyword evidence="4 8" id="KW-0808">Transferase</keyword>
<dbReference type="HAMAP" id="MF_01937">
    <property type="entry name" value="MenA_1"/>
    <property type="match status" value="1"/>
</dbReference>
<dbReference type="PANTHER" id="PTHR13929">
    <property type="entry name" value="1,4-DIHYDROXY-2-NAPHTHOATE OCTAPRENYLTRANSFERASE"/>
    <property type="match status" value="1"/>
</dbReference>
<dbReference type="AlphaFoldDB" id="A0A2W5AZ56"/>
<protein>
    <recommendedName>
        <fullName evidence="8 9">1,4-dihydroxy-2-naphthoate octaprenyltransferase</fullName>
        <shortName evidence="8">DHNA-octaprenyltransferase</shortName>
        <ecNumber evidence="8 9">2.5.1.74</ecNumber>
    </recommendedName>
</protein>
<evidence type="ECO:0000313" key="10">
    <source>
        <dbReference type="EMBL" id="PZO98407.1"/>
    </source>
</evidence>
<dbReference type="Pfam" id="PF01040">
    <property type="entry name" value="UbiA"/>
    <property type="match status" value="1"/>
</dbReference>
<dbReference type="GO" id="GO:0005886">
    <property type="term" value="C:plasma membrane"/>
    <property type="evidence" value="ECO:0007669"/>
    <property type="project" value="UniProtKB-SubCell"/>
</dbReference>
<evidence type="ECO:0000256" key="1">
    <source>
        <dbReference type="ARBA" id="ARBA00004141"/>
    </source>
</evidence>
<keyword evidence="5 8" id="KW-0812">Transmembrane</keyword>
<feature type="transmembrane region" description="Helical" evidence="8">
    <location>
        <begin position="222"/>
        <end position="240"/>
    </location>
</feature>
<keyword evidence="7 8" id="KW-0472">Membrane</keyword>
<evidence type="ECO:0000256" key="6">
    <source>
        <dbReference type="ARBA" id="ARBA00022989"/>
    </source>
</evidence>
<evidence type="ECO:0000256" key="9">
    <source>
        <dbReference type="NCBIfam" id="TIGR00751"/>
    </source>
</evidence>
<feature type="transmembrane region" description="Helical" evidence="8">
    <location>
        <begin position="148"/>
        <end position="167"/>
    </location>
</feature>
<dbReference type="EMBL" id="QFNY01000292">
    <property type="protein sequence ID" value="PZO98407.1"/>
    <property type="molecule type" value="Genomic_DNA"/>
</dbReference>
<comment type="caution">
    <text evidence="10">The sequence shown here is derived from an EMBL/GenBank/DDBJ whole genome shotgun (WGS) entry which is preliminary data.</text>
</comment>
<evidence type="ECO:0000256" key="3">
    <source>
        <dbReference type="ARBA" id="ARBA00022475"/>
    </source>
</evidence>
<feature type="transmembrane region" description="Helical" evidence="8">
    <location>
        <begin position="97"/>
        <end position="113"/>
    </location>
</feature>
<dbReference type="PIRSF" id="PIRSF005355">
    <property type="entry name" value="UBIAD1"/>
    <property type="match status" value="1"/>
</dbReference>
<keyword evidence="2 8" id="KW-0474">Menaquinone biosynthesis</keyword>
<dbReference type="InterPro" id="IPR044878">
    <property type="entry name" value="UbiA_sf"/>
</dbReference>
<dbReference type="GO" id="GO:0046428">
    <property type="term" value="F:1,4-dihydroxy-2-naphthoate polyprenyltransferase activity"/>
    <property type="evidence" value="ECO:0007669"/>
    <property type="project" value="UniProtKB-UniRule"/>
</dbReference>
<evidence type="ECO:0000313" key="11">
    <source>
        <dbReference type="Proteomes" id="UP000249451"/>
    </source>
</evidence>
<comment type="function">
    <text evidence="8">Conversion of 1,4-dihydroxy-2-naphthoate (DHNA) to demethylmenaquinone (DMK).</text>
</comment>
<dbReference type="NCBIfam" id="TIGR00751">
    <property type="entry name" value="menA"/>
    <property type="match status" value="1"/>
</dbReference>
<dbReference type="InterPro" id="IPR004657">
    <property type="entry name" value="MenA"/>
</dbReference>
<sequence>MPNSAYPATASDWLQGARPHTWANAFAPVIAGTGAAAAAHGLHWGRAFLTLVVAWALIIGVNYANDYSDGIRGTDDDRTGPQRLTGGGLAKPQHVKFAAFAAFGVAAIAGISLSLAANAAWFILVGAVCIAGAWFYTGGKNPYGYRGLGEIAIFIFFGLVAVLGTEYTQAGRVTWTGLALAIGIGGMSSAVNLANNIRDIPSDKEAGKITLAVRLGDRPSRTLFMILLLLPVLLTVGLVFDSWAAVASLLYFPLALGAIRTVNRGARGPKLIPVLGMTGRAMLVWAVINAIALALV</sequence>
<dbReference type="NCBIfam" id="NF004751">
    <property type="entry name" value="PRK06080.1-3"/>
    <property type="match status" value="1"/>
</dbReference>